<feature type="domain" description="VWFA" evidence="2">
    <location>
        <begin position="374"/>
        <end position="518"/>
    </location>
</feature>
<name>A0A0P0RI18_9BURK</name>
<dbReference type="Pfam" id="PF13519">
    <property type="entry name" value="VWA_2"/>
    <property type="match status" value="1"/>
</dbReference>
<reference evidence="3 4" key="1">
    <citation type="journal article" date="2014" name="Genome Announc.">
        <title>Draft Genome Sequence of the Haloacid-Degrading Burkholderia caribensis Strain MBA4.</title>
        <authorList>
            <person name="Pan Y."/>
            <person name="Kong K.F."/>
            <person name="Tsang J.S."/>
        </authorList>
    </citation>
    <scope>NUCLEOTIDE SEQUENCE [LARGE SCALE GENOMIC DNA]</scope>
    <source>
        <strain evidence="3 4">MBA4</strain>
    </source>
</reference>
<accession>A0A0P0RI18</accession>
<dbReference type="Gene3D" id="3.40.50.410">
    <property type="entry name" value="von Willebrand factor, type A domain"/>
    <property type="match status" value="1"/>
</dbReference>
<dbReference type="PANTHER" id="PTHR41248:SF1">
    <property type="entry name" value="NORD PROTEIN"/>
    <property type="match status" value="1"/>
</dbReference>
<dbReference type="RefSeq" id="WP_148654381.1">
    <property type="nucleotide sequence ID" value="NZ_CP012747.1"/>
</dbReference>
<gene>
    <name evidence="3" type="ORF">K788_0000570</name>
</gene>
<evidence type="ECO:0000256" key="1">
    <source>
        <dbReference type="SAM" id="MobiDB-lite"/>
    </source>
</evidence>
<feature type="region of interest" description="Disordered" evidence="1">
    <location>
        <begin position="244"/>
        <end position="268"/>
    </location>
</feature>
<evidence type="ECO:0000313" key="3">
    <source>
        <dbReference type="EMBL" id="ALL68363.1"/>
    </source>
</evidence>
<dbReference type="InterPro" id="IPR002035">
    <property type="entry name" value="VWF_A"/>
</dbReference>
<evidence type="ECO:0000259" key="2">
    <source>
        <dbReference type="PROSITE" id="PS50234"/>
    </source>
</evidence>
<organism evidence="3 4">
    <name type="scientific">Paraburkholderia caribensis MBA4</name>
    <dbReference type="NCBI Taxonomy" id="1323664"/>
    <lineage>
        <taxon>Bacteria</taxon>
        <taxon>Pseudomonadati</taxon>
        <taxon>Pseudomonadota</taxon>
        <taxon>Betaproteobacteria</taxon>
        <taxon>Burkholderiales</taxon>
        <taxon>Burkholderiaceae</taxon>
        <taxon>Paraburkholderia</taxon>
    </lineage>
</organism>
<dbReference type="KEGG" id="bcai:K788_0000570"/>
<dbReference type="PROSITE" id="PS50234">
    <property type="entry name" value="VWFA"/>
    <property type="match status" value="1"/>
</dbReference>
<dbReference type="SUPFAM" id="SSF53300">
    <property type="entry name" value="vWA-like"/>
    <property type="match status" value="1"/>
</dbReference>
<dbReference type="AlphaFoldDB" id="A0A0P0RI18"/>
<dbReference type="EMBL" id="CP012747">
    <property type="protein sequence ID" value="ALL68363.1"/>
    <property type="molecule type" value="Genomic_DNA"/>
</dbReference>
<dbReference type="PANTHER" id="PTHR41248">
    <property type="entry name" value="NORD PROTEIN"/>
    <property type="match status" value="1"/>
</dbReference>
<protein>
    <submittedName>
        <fullName evidence="3">Nitric oxide reductase activation protein NorD</fullName>
    </submittedName>
</protein>
<dbReference type="GeneID" id="69972082"/>
<dbReference type="InterPro" id="IPR051928">
    <property type="entry name" value="NorD/CobT"/>
</dbReference>
<proteinExistence type="predicted"/>
<dbReference type="Proteomes" id="UP000019146">
    <property type="component" value="Chromosome 2"/>
</dbReference>
<dbReference type="InterPro" id="IPR036465">
    <property type="entry name" value="vWFA_dom_sf"/>
</dbReference>
<evidence type="ECO:0000313" key="4">
    <source>
        <dbReference type="Proteomes" id="UP000019146"/>
    </source>
</evidence>
<dbReference type="SMART" id="SM00327">
    <property type="entry name" value="VWA"/>
    <property type="match status" value="1"/>
</dbReference>
<sequence length="564" mass="62422">MRRKHATEAVDIDSGPERGLRMYLHGFGQHGVDIGRLTLAEVGRSGAGVAVHRSAITTDMIMLPSSMPAKGTRLFGDALVAHAIAHLRYSTPGRSVGTRVPMMVAMMSLIEDMRVERLMMREYPGLHGLWGAFYRTDGDPSEKGLTFPAFAERLSLALHDPGYRDPHHWVEKGRSLIDAIGDDLLEVRRFDEVASILASDLGQMRVRFDPQSYEVKPAYRDDNTFLWRFDEADPVQAIVQAKGEQAQGVAESQSDMGNGESEGEASNSPEAVILMYPEWNYKTEVMREDWVGVVEGRPVKTAATSPEDAPRRKSHAPVRVRYRQTFSTHRIRRQAEGDELDLDALVNHVVTQRSGGAPDGNVFSRLGRRPRPASVLLLLDLSASTSRTIEGTEMTLLDCERAAAEETIEAFDGEASRIALHGFASNGRAEVRYLRLKDFGVVFDEEHRLRVRELQPAWSTRIGAALRHAGSLLGREANPSKTIILVTDGQPSDIDVFDERYLAEDARNAVDMLAAKGIRSQCICVEPSAHDVICGIFGRRNCLSIERSTRLSDVLPDVLAKAVA</sequence>